<evidence type="ECO:0000256" key="3">
    <source>
        <dbReference type="ARBA" id="ARBA00022989"/>
    </source>
</evidence>
<dbReference type="EMBL" id="SPRX01000031">
    <property type="protein sequence ID" value="TIC64615.1"/>
    <property type="molecule type" value="Genomic_DNA"/>
</dbReference>
<feature type="transmembrane region" description="Helical" evidence="6">
    <location>
        <begin position="419"/>
        <end position="443"/>
    </location>
</feature>
<keyword evidence="2 6" id="KW-0812">Transmembrane</keyword>
<proteinExistence type="predicted"/>
<sequence length="504" mass="56146">MQSPKEYSKDYSYGCENSPTMTSLSASASTSRANSPPPMKPSLEQSLAFNLNGDIDHDEKTLTDEHNAPHRQPRSFFRRVHGWSWQAWPIAMGTGAVFVLMSNLYNAPDWVVYPELIFFFFVCALFIINVTLLLFQAICRFIWHVRSGSNSIIVFPSQSIRLVKDPVKGVFVPLVVLSFATIVIGISQYGVGDFEVVPPQALVVLFWIYLAMANLVCVPMLVIWFNCEHSTTITSFSPAYMFLVFPLMLTGVVGFNCLNGVAKDSNDALVILIVSYVFQGLGTLVTFMYLAIYCLRIITTGFMEGHQANGAFVAAGPPGFTALALIKLGEHARDIFNAGQALNPLAGEVFYDVGILSGAMLLGCSWFFFVMAAIPWAFKVHFHSHEVLGMWALTFPLVGMISTFKVLGDIFHCKFLHMLHVVFTILILIAWVCLMTTTIVAFCRGKIFKSPTEEVLSDTVFPPLTTKKNHKSKSKQAAKRYGEYANLNPLLLIDDWKDEAPYIV</sequence>
<dbReference type="InterPro" id="IPR038665">
    <property type="entry name" value="Voltage-dep_anion_channel_sf"/>
</dbReference>
<accession>A0A4T0LZ21</accession>
<evidence type="ECO:0000256" key="5">
    <source>
        <dbReference type="SAM" id="MobiDB-lite"/>
    </source>
</evidence>
<feature type="transmembrane region" description="Helical" evidence="6">
    <location>
        <begin position="170"/>
        <end position="191"/>
    </location>
</feature>
<comment type="subcellular location">
    <subcellularLocation>
        <location evidence="1">Membrane</location>
        <topology evidence="1">Multi-pass membrane protein</topology>
    </subcellularLocation>
</comment>
<evidence type="ECO:0000256" key="4">
    <source>
        <dbReference type="ARBA" id="ARBA00023136"/>
    </source>
</evidence>
<feature type="transmembrane region" description="Helical" evidence="6">
    <location>
        <begin position="239"/>
        <end position="262"/>
    </location>
</feature>
<keyword evidence="3 6" id="KW-1133">Transmembrane helix</keyword>
<dbReference type="Gene3D" id="1.50.10.150">
    <property type="entry name" value="Voltage-dependent anion channel"/>
    <property type="match status" value="1"/>
</dbReference>
<dbReference type="GO" id="GO:0015140">
    <property type="term" value="F:malate transmembrane transporter activity"/>
    <property type="evidence" value="ECO:0007669"/>
    <property type="project" value="InterPro"/>
</dbReference>
<feature type="transmembrane region" description="Helical" evidence="6">
    <location>
        <begin position="117"/>
        <end position="143"/>
    </location>
</feature>
<evidence type="ECO:0000256" key="2">
    <source>
        <dbReference type="ARBA" id="ARBA00022692"/>
    </source>
</evidence>
<feature type="transmembrane region" description="Helical" evidence="6">
    <location>
        <begin position="349"/>
        <end position="376"/>
    </location>
</feature>
<dbReference type="Pfam" id="PF03595">
    <property type="entry name" value="SLAC1"/>
    <property type="match status" value="1"/>
</dbReference>
<evidence type="ECO:0000313" key="8">
    <source>
        <dbReference type="Proteomes" id="UP000310708"/>
    </source>
</evidence>
<dbReference type="Proteomes" id="UP000310708">
    <property type="component" value="Unassembled WGS sequence"/>
</dbReference>
<reference evidence="7 8" key="1">
    <citation type="submission" date="2019-03" db="EMBL/GenBank/DDBJ databases">
        <title>Sequencing 25 genomes of Wallemia mellicola.</title>
        <authorList>
            <person name="Gostincar C."/>
        </authorList>
    </citation>
    <scope>NUCLEOTIDE SEQUENCE [LARGE SCALE GENOMIC DNA]</scope>
    <source>
        <strain evidence="7 8">EXF-757</strain>
    </source>
</reference>
<organism evidence="7 8">
    <name type="scientific">Wallemia mellicola</name>
    <dbReference type="NCBI Taxonomy" id="1708541"/>
    <lineage>
        <taxon>Eukaryota</taxon>
        <taxon>Fungi</taxon>
        <taxon>Dikarya</taxon>
        <taxon>Basidiomycota</taxon>
        <taxon>Wallemiomycotina</taxon>
        <taxon>Wallemiomycetes</taxon>
        <taxon>Wallemiales</taxon>
        <taxon>Wallemiaceae</taxon>
        <taxon>Wallemia</taxon>
    </lineage>
</organism>
<evidence type="ECO:0000313" key="7">
    <source>
        <dbReference type="EMBL" id="TIC64615.1"/>
    </source>
</evidence>
<name>A0A4T0LZ21_9BASI</name>
<dbReference type="GO" id="GO:0016020">
    <property type="term" value="C:membrane"/>
    <property type="evidence" value="ECO:0007669"/>
    <property type="project" value="UniProtKB-SubCell"/>
</dbReference>
<feature type="compositionally biased region" description="Low complexity" evidence="5">
    <location>
        <begin position="18"/>
        <end position="34"/>
    </location>
</feature>
<dbReference type="PANTHER" id="PTHR31162">
    <property type="entry name" value="MALIC ACID TRANSPORT PROTEIN-RELATED"/>
    <property type="match status" value="1"/>
</dbReference>
<keyword evidence="4 6" id="KW-0472">Membrane</keyword>
<evidence type="ECO:0000256" key="6">
    <source>
        <dbReference type="SAM" id="Phobius"/>
    </source>
</evidence>
<comment type="caution">
    <text evidence="7">The sequence shown here is derived from an EMBL/GenBank/DDBJ whole genome shotgun (WGS) entry which is preliminary data.</text>
</comment>
<feature type="transmembrane region" description="Helical" evidence="6">
    <location>
        <begin position="203"/>
        <end position="227"/>
    </location>
</feature>
<feature type="transmembrane region" description="Helical" evidence="6">
    <location>
        <begin position="87"/>
        <end position="105"/>
    </location>
</feature>
<feature type="transmembrane region" description="Helical" evidence="6">
    <location>
        <begin position="268"/>
        <end position="298"/>
    </location>
</feature>
<dbReference type="AlphaFoldDB" id="A0A4T0LZ21"/>
<dbReference type="InterPro" id="IPR004695">
    <property type="entry name" value="SLAC1/Mae1/Ssu1/TehA"/>
</dbReference>
<feature type="transmembrane region" description="Helical" evidence="6">
    <location>
        <begin position="388"/>
        <end position="407"/>
    </location>
</feature>
<evidence type="ECO:0008006" key="9">
    <source>
        <dbReference type="Google" id="ProtNLM"/>
    </source>
</evidence>
<dbReference type="InterPro" id="IPR030185">
    <property type="entry name" value="Mae1"/>
</dbReference>
<evidence type="ECO:0000256" key="1">
    <source>
        <dbReference type="ARBA" id="ARBA00004141"/>
    </source>
</evidence>
<gene>
    <name evidence="7" type="ORF">E3Q01_02633</name>
</gene>
<feature type="region of interest" description="Disordered" evidence="5">
    <location>
        <begin position="1"/>
        <end position="41"/>
    </location>
</feature>
<dbReference type="PANTHER" id="PTHR31162:SF0">
    <property type="entry name" value="MALIC ACID TRANSPORT PROTEIN"/>
    <property type="match status" value="1"/>
</dbReference>
<protein>
    <recommendedName>
        <fullName evidence="9">C4-dicarboxylate transporter/malic acid transport protein</fullName>
    </recommendedName>
</protein>